<dbReference type="Pfam" id="PF00127">
    <property type="entry name" value="Copper-bind"/>
    <property type="match status" value="1"/>
</dbReference>
<evidence type="ECO:0000256" key="2">
    <source>
        <dbReference type="ARBA" id="ARBA00022723"/>
    </source>
</evidence>
<proteinExistence type="predicted"/>
<name>A0A381XDY1_9ZZZZ</name>
<keyword evidence="4" id="KW-0186">Copper</keyword>
<organism evidence="6">
    <name type="scientific">marine metagenome</name>
    <dbReference type="NCBI Taxonomy" id="408172"/>
    <lineage>
        <taxon>unclassified sequences</taxon>
        <taxon>metagenomes</taxon>
        <taxon>ecological metagenomes</taxon>
    </lineage>
</organism>
<keyword evidence="2" id="KW-0479">Metal-binding</keyword>
<feature type="domain" description="Blue (type 1) copper" evidence="5">
    <location>
        <begin position="74"/>
        <end position="114"/>
    </location>
</feature>
<sequence length="115" mass="12380">VIGVALILGLVILLVSRWSGDDGGSGPKTEGAIVATEFRFTPARVESGTEVELVLRNEGAIYHDLVIEGVDYIHLKVLPGEEDQAGLLLEPGRYVFYCTIPDHRDAGMFGELVVG</sequence>
<dbReference type="AlphaFoldDB" id="A0A381XDY1"/>
<dbReference type="EMBL" id="UINC01014795">
    <property type="protein sequence ID" value="SVA62840.1"/>
    <property type="molecule type" value="Genomic_DNA"/>
</dbReference>
<dbReference type="SUPFAM" id="SSF49503">
    <property type="entry name" value="Cupredoxins"/>
    <property type="match status" value="1"/>
</dbReference>
<dbReference type="PROSITE" id="PS00079">
    <property type="entry name" value="MULTICOPPER_OXIDASE1"/>
    <property type="match status" value="1"/>
</dbReference>
<gene>
    <name evidence="6" type="ORF">METZ01_LOCUS115694</name>
</gene>
<evidence type="ECO:0000259" key="5">
    <source>
        <dbReference type="Pfam" id="PF00127"/>
    </source>
</evidence>
<evidence type="ECO:0000256" key="3">
    <source>
        <dbReference type="ARBA" id="ARBA00022982"/>
    </source>
</evidence>
<keyword evidence="3" id="KW-0249">Electron transport</keyword>
<accession>A0A381XDY1</accession>
<dbReference type="PROSITE" id="PS00196">
    <property type="entry name" value="COPPER_BLUE"/>
    <property type="match status" value="1"/>
</dbReference>
<dbReference type="GO" id="GO:0005507">
    <property type="term" value="F:copper ion binding"/>
    <property type="evidence" value="ECO:0007669"/>
    <property type="project" value="InterPro"/>
</dbReference>
<feature type="non-terminal residue" evidence="6">
    <location>
        <position position="1"/>
    </location>
</feature>
<dbReference type="InterPro" id="IPR033138">
    <property type="entry name" value="Cu_oxidase_CS"/>
</dbReference>
<evidence type="ECO:0000256" key="1">
    <source>
        <dbReference type="ARBA" id="ARBA00022448"/>
    </source>
</evidence>
<dbReference type="Gene3D" id="2.60.40.420">
    <property type="entry name" value="Cupredoxins - blue copper proteins"/>
    <property type="match status" value="1"/>
</dbReference>
<dbReference type="InterPro" id="IPR000923">
    <property type="entry name" value="BlueCu_1"/>
</dbReference>
<reference evidence="6" key="1">
    <citation type="submission" date="2018-05" db="EMBL/GenBank/DDBJ databases">
        <authorList>
            <person name="Lanie J.A."/>
            <person name="Ng W.-L."/>
            <person name="Kazmierczak K.M."/>
            <person name="Andrzejewski T.M."/>
            <person name="Davidsen T.M."/>
            <person name="Wayne K.J."/>
            <person name="Tettelin H."/>
            <person name="Glass J.I."/>
            <person name="Rusch D."/>
            <person name="Podicherti R."/>
            <person name="Tsui H.-C.T."/>
            <person name="Winkler M.E."/>
        </authorList>
    </citation>
    <scope>NUCLEOTIDE SEQUENCE</scope>
</reference>
<dbReference type="InterPro" id="IPR008972">
    <property type="entry name" value="Cupredoxin"/>
</dbReference>
<dbReference type="GO" id="GO:0009055">
    <property type="term" value="F:electron transfer activity"/>
    <property type="evidence" value="ECO:0007669"/>
    <property type="project" value="InterPro"/>
</dbReference>
<dbReference type="InterPro" id="IPR028871">
    <property type="entry name" value="BlueCu_1_BS"/>
</dbReference>
<keyword evidence="1" id="KW-0813">Transport</keyword>
<protein>
    <recommendedName>
        <fullName evidence="5">Blue (type 1) copper domain-containing protein</fullName>
    </recommendedName>
</protein>
<evidence type="ECO:0000256" key="4">
    <source>
        <dbReference type="ARBA" id="ARBA00023008"/>
    </source>
</evidence>
<evidence type="ECO:0000313" key="6">
    <source>
        <dbReference type="EMBL" id="SVA62840.1"/>
    </source>
</evidence>